<dbReference type="Proteomes" id="UP001476798">
    <property type="component" value="Unassembled WGS sequence"/>
</dbReference>
<organism evidence="5 6">
    <name type="scientific">Goodea atripinnis</name>
    <dbReference type="NCBI Taxonomy" id="208336"/>
    <lineage>
        <taxon>Eukaryota</taxon>
        <taxon>Metazoa</taxon>
        <taxon>Chordata</taxon>
        <taxon>Craniata</taxon>
        <taxon>Vertebrata</taxon>
        <taxon>Euteleostomi</taxon>
        <taxon>Actinopterygii</taxon>
        <taxon>Neopterygii</taxon>
        <taxon>Teleostei</taxon>
        <taxon>Neoteleostei</taxon>
        <taxon>Acanthomorphata</taxon>
        <taxon>Ovalentaria</taxon>
        <taxon>Atherinomorphae</taxon>
        <taxon>Cyprinodontiformes</taxon>
        <taxon>Goodeidae</taxon>
        <taxon>Goodea</taxon>
    </lineage>
</organism>
<keyword evidence="4" id="KW-0472">Membrane</keyword>
<evidence type="ECO:0000256" key="3">
    <source>
        <dbReference type="ARBA" id="ARBA00022737"/>
    </source>
</evidence>
<feature type="non-terminal residue" evidence="5">
    <location>
        <position position="1"/>
    </location>
</feature>
<accession>A0ABV0NX40</accession>
<dbReference type="EMBL" id="JAHRIO010051597">
    <property type="protein sequence ID" value="MEQ2175526.1"/>
    <property type="molecule type" value="Genomic_DNA"/>
</dbReference>
<evidence type="ECO:0000313" key="6">
    <source>
        <dbReference type="Proteomes" id="UP001476798"/>
    </source>
</evidence>
<evidence type="ECO:0000256" key="2">
    <source>
        <dbReference type="ARBA" id="ARBA00022553"/>
    </source>
</evidence>
<proteinExistence type="predicted"/>
<dbReference type="PANTHER" id="PTHR14514">
    <property type="entry name" value="PKA ANCHORING PROTEIN"/>
    <property type="match status" value="1"/>
</dbReference>
<sequence>TVLGDAFQIRSTLQSFSSVLRDMSQVFDVTALQDQLFEADHQVAEVQDSFTAPLSQLEHAAAVSMIEQKIQSMRRTVAEIQKCKPGLYLPGKAEETLTVFNVVEQLQTLLLDLEKVCSQFSRVG</sequence>
<comment type="subcellular location">
    <subcellularLocation>
        <location evidence="1">Endomembrane system</location>
    </subcellularLocation>
</comment>
<keyword evidence="3" id="KW-0677">Repeat</keyword>
<reference evidence="5 6" key="1">
    <citation type="submission" date="2021-06" db="EMBL/GenBank/DDBJ databases">
        <authorList>
            <person name="Palmer J.M."/>
        </authorList>
    </citation>
    <scope>NUCLEOTIDE SEQUENCE [LARGE SCALE GENOMIC DNA]</scope>
    <source>
        <strain evidence="5 6">GA_2019</strain>
        <tissue evidence="5">Muscle</tissue>
    </source>
</reference>
<keyword evidence="2" id="KW-0597">Phosphoprotein</keyword>
<gene>
    <name evidence="5" type="ORF">GOODEAATRI_018789</name>
</gene>
<protein>
    <submittedName>
        <fullName evidence="5">Uncharacterized protein</fullName>
    </submittedName>
</protein>
<name>A0ABV0NX40_9TELE</name>
<comment type="caution">
    <text evidence="5">The sequence shown here is derived from an EMBL/GenBank/DDBJ whole genome shotgun (WGS) entry which is preliminary data.</text>
</comment>
<dbReference type="PANTHER" id="PTHR14514:SF4">
    <property type="entry name" value="NESPRIN-2"/>
    <property type="match status" value="1"/>
</dbReference>
<evidence type="ECO:0000256" key="1">
    <source>
        <dbReference type="ARBA" id="ARBA00004308"/>
    </source>
</evidence>
<evidence type="ECO:0000256" key="4">
    <source>
        <dbReference type="ARBA" id="ARBA00023136"/>
    </source>
</evidence>
<keyword evidence="6" id="KW-1185">Reference proteome</keyword>
<evidence type="ECO:0000313" key="5">
    <source>
        <dbReference type="EMBL" id="MEQ2175526.1"/>
    </source>
</evidence>